<feature type="region of interest" description="Disordered" evidence="1">
    <location>
        <begin position="265"/>
        <end position="292"/>
    </location>
</feature>
<comment type="caution">
    <text evidence="2">The sequence shown here is derived from an EMBL/GenBank/DDBJ whole genome shotgun (WGS) entry which is preliminary data.</text>
</comment>
<organism evidence="2 3">
    <name type="scientific">Handroanthus impetiginosus</name>
    <dbReference type="NCBI Taxonomy" id="429701"/>
    <lineage>
        <taxon>Eukaryota</taxon>
        <taxon>Viridiplantae</taxon>
        <taxon>Streptophyta</taxon>
        <taxon>Embryophyta</taxon>
        <taxon>Tracheophyta</taxon>
        <taxon>Spermatophyta</taxon>
        <taxon>Magnoliopsida</taxon>
        <taxon>eudicotyledons</taxon>
        <taxon>Gunneridae</taxon>
        <taxon>Pentapetalae</taxon>
        <taxon>asterids</taxon>
        <taxon>lamiids</taxon>
        <taxon>Lamiales</taxon>
        <taxon>Bignoniaceae</taxon>
        <taxon>Crescentiina</taxon>
        <taxon>Tabebuia alliance</taxon>
        <taxon>Handroanthus</taxon>
    </lineage>
</organism>
<evidence type="ECO:0000256" key="1">
    <source>
        <dbReference type="SAM" id="MobiDB-lite"/>
    </source>
</evidence>
<name>A0A2G9HCG8_9LAMI</name>
<dbReference type="Proteomes" id="UP000231279">
    <property type="component" value="Unassembled WGS sequence"/>
</dbReference>
<sequence length="365" mass="41405">MLSLSTTHTHIRKSHYPSSRLNYPLTPSPIFECNPKKRGGNYKKAAVLNRFFGFKEVGLAWRFERNLDNSWCCWCKQSEGDAELEAEIMDFMAKSEKPTMFPTREELMRAGRVDLVEAIKKRGGWYSLGWDEKNVGDNVEGTMDFDIEEFQRRVESCKESASLREHCDDSLSSHHKEDGSSSQGKFISGNLDSLQLAASASLGRSLEIGADEETGIEGILSRLEKQRNSDFGIDLPKYGYEAHAESKDEGDDKHFDTSLDVARTDFGENGRLPPDINQGILNTSNGKISTNTDPETWRTWSYRRAGFQHTEFEAAEISLSKNEVETDKGTYYAGIAVTNEEYDEAQINHEEINHHEIQARLQHLE</sequence>
<dbReference type="PANTHER" id="PTHR47434:SF1">
    <property type="entry name" value="PROTEIN PTST HOMOLOG 2, CHLOROPLASTIC"/>
    <property type="match status" value="1"/>
</dbReference>
<evidence type="ECO:0000313" key="3">
    <source>
        <dbReference type="Proteomes" id="UP000231279"/>
    </source>
</evidence>
<reference evidence="3" key="1">
    <citation type="journal article" date="2018" name="Gigascience">
        <title>Genome assembly of the Pink Ipe (Handroanthus impetiginosus, Bignoniaceae), a highly valued, ecologically keystone Neotropical timber forest tree.</title>
        <authorList>
            <person name="Silva-Junior O.B."/>
            <person name="Grattapaglia D."/>
            <person name="Novaes E."/>
            <person name="Collevatti R.G."/>
        </authorList>
    </citation>
    <scope>NUCLEOTIDE SEQUENCE [LARGE SCALE GENOMIC DNA]</scope>
    <source>
        <strain evidence="3">cv. UFG-1</strain>
    </source>
</reference>
<accession>A0A2G9HCG8</accession>
<feature type="compositionally biased region" description="Polar residues" evidence="1">
    <location>
        <begin position="279"/>
        <end position="292"/>
    </location>
</feature>
<dbReference type="AlphaFoldDB" id="A0A2G9HCG8"/>
<dbReference type="STRING" id="429701.A0A2G9HCG8"/>
<dbReference type="EMBL" id="NKXS01002122">
    <property type="protein sequence ID" value="PIN15214.1"/>
    <property type="molecule type" value="Genomic_DNA"/>
</dbReference>
<proteinExistence type="predicted"/>
<dbReference type="PANTHER" id="PTHR47434">
    <property type="entry name" value="PROTEIN PTST HOMOLOG 3, CHLOROPLASTIC"/>
    <property type="match status" value="1"/>
</dbReference>
<evidence type="ECO:0000313" key="2">
    <source>
        <dbReference type="EMBL" id="PIN15214.1"/>
    </source>
</evidence>
<keyword evidence="3" id="KW-1185">Reference proteome</keyword>
<gene>
    <name evidence="2" type="ORF">CDL12_12146</name>
</gene>
<dbReference type="OrthoDB" id="879056at2759"/>
<protein>
    <submittedName>
        <fullName evidence="2">Uncharacterized protein</fullName>
    </submittedName>
</protein>